<dbReference type="Gene3D" id="3.40.50.720">
    <property type="entry name" value="NAD(P)-binding Rossmann-like Domain"/>
    <property type="match status" value="1"/>
</dbReference>
<sequence length="105" mass="10824">MLAYASEADQKTVRALGADQVVLRRRNATSDIRGALSGGAPALIDCAALNAQALGAVADGGALVSLKGWTGPTERGIAIHPISSYSAATDTALLHRIARRRRTAS</sequence>
<evidence type="ECO:0008006" key="3">
    <source>
        <dbReference type="Google" id="ProtNLM"/>
    </source>
</evidence>
<comment type="caution">
    <text evidence="1">The sequence shown here is derived from an EMBL/GenBank/DDBJ whole genome shotgun (WGS) entry which is preliminary data.</text>
</comment>
<protein>
    <recommendedName>
        <fullName evidence="3">Alcohol dehydrogenase-like C-terminal domain-containing protein</fullName>
    </recommendedName>
</protein>
<name>A0A101PDC7_9ACTN</name>
<evidence type="ECO:0000313" key="1">
    <source>
        <dbReference type="EMBL" id="KUN09436.1"/>
    </source>
</evidence>
<dbReference type="InterPro" id="IPR036291">
    <property type="entry name" value="NAD(P)-bd_dom_sf"/>
</dbReference>
<dbReference type="Proteomes" id="UP000053127">
    <property type="component" value="Unassembled WGS sequence"/>
</dbReference>
<dbReference type="AlphaFoldDB" id="A0A101PDC7"/>
<dbReference type="EMBL" id="LMWN01000006">
    <property type="protein sequence ID" value="KUN09436.1"/>
    <property type="molecule type" value="Genomic_DNA"/>
</dbReference>
<dbReference type="OrthoDB" id="9787435at2"/>
<accession>A0A101PDC7</accession>
<dbReference type="RefSeq" id="WP_067118595.1">
    <property type="nucleotide sequence ID" value="NZ_KQ948207.1"/>
</dbReference>
<proteinExistence type="predicted"/>
<dbReference type="SUPFAM" id="SSF51735">
    <property type="entry name" value="NAD(P)-binding Rossmann-fold domains"/>
    <property type="match status" value="1"/>
</dbReference>
<reference evidence="1 2" key="1">
    <citation type="submission" date="2015-10" db="EMBL/GenBank/DDBJ databases">
        <title>Draft genome sequence of Streptomyces yokosukanensis DSM 40224, type strain for the species Streptomyces yokosukanensis.</title>
        <authorList>
            <person name="Ruckert C."/>
            <person name="Winkler A."/>
            <person name="Kalinowski J."/>
            <person name="Kampfer P."/>
            <person name="Glaeser S."/>
        </authorList>
    </citation>
    <scope>NUCLEOTIDE SEQUENCE [LARGE SCALE GENOMIC DNA]</scope>
    <source>
        <strain evidence="1 2">DSM 40224</strain>
    </source>
</reference>
<evidence type="ECO:0000313" key="2">
    <source>
        <dbReference type="Proteomes" id="UP000053127"/>
    </source>
</evidence>
<gene>
    <name evidence="1" type="ORF">AQI95_06445</name>
</gene>
<dbReference type="STRING" id="67386.AQI95_06445"/>
<keyword evidence="2" id="KW-1185">Reference proteome</keyword>
<organism evidence="1 2">
    <name type="scientific">Streptomyces yokosukanensis</name>
    <dbReference type="NCBI Taxonomy" id="67386"/>
    <lineage>
        <taxon>Bacteria</taxon>
        <taxon>Bacillati</taxon>
        <taxon>Actinomycetota</taxon>
        <taxon>Actinomycetes</taxon>
        <taxon>Kitasatosporales</taxon>
        <taxon>Streptomycetaceae</taxon>
        <taxon>Streptomyces</taxon>
    </lineage>
</organism>